<keyword evidence="1" id="KW-0812">Transmembrane</keyword>
<dbReference type="Proteomes" id="UP000461730">
    <property type="component" value="Unassembled WGS sequence"/>
</dbReference>
<keyword evidence="1" id="KW-1133">Transmembrane helix</keyword>
<feature type="transmembrane region" description="Helical" evidence="1">
    <location>
        <begin position="34"/>
        <end position="54"/>
    </location>
</feature>
<evidence type="ECO:0000313" key="2">
    <source>
        <dbReference type="EMBL" id="MVT08636.1"/>
    </source>
</evidence>
<organism evidence="2 3">
    <name type="scientific">Chitinophaga tropicalis</name>
    <dbReference type="NCBI Taxonomy" id="2683588"/>
    <lineage>
        <taxon>Bacteria</taxon>
        <taxon>Pseudomonadati</taxon>
        <taxon>Bacteroidota</taxon>
        <taxon>Chitinophagia</taxon>
        <taxon>Chitinophagales</taxon>
        <taxon>Chitinophagaceae</taxon>
        <taxon>Chitinophaga</taxon>
    </lineage>
</organism>
<comment type="caution">
    <text evidence="2">The sequence shown here is derived from an EMBL/GenBank/DDBJ whole genome shotgun (WGS) entry which is preliminary data.</text>
</comment>
<feature type="transmembrane region" description="Helical" evidence="1">
    <location>
        <begin position="60"/>
        <end position="81"/>
    </location>
</feature>
<accession>A0A7K1U2X6</accession>
<evidence type="ECO:0000313" key="3">
    <source>
        <dbReference type="Proteomes" id="UP000461730"/>
    </source>
</evidence>
<keyword evidence="3" id="KW-1185">Reference proteome</keyword>
<reference evidence="2 3" key="1">
    <citation type="submission" date="2019-12" db="EMBL/GenBank/DDBJ databases">
        <title>Chitinophaga sp. strain ysch24 (GDMCC 1.1355), whole genome shotgun sequence.</title>
        <authorList>
            <person name="Zhang X."/>
        </authorList>
    </citation>
    <scope>NUCLEOTIDE SEQUENCE [LARGE SCALE GENOMIC DNA]</scope>
    <source>
        <strain evidence="3">ysch24</strain>
    </source>
</reference>
<feature type="transmembrane region" description="Helical" evidence="1">
    <location>
        <begin position="102"/>
        <end position="118"/>
    </location>
</feature>
<dbReference type="EMBL" id="WRXN01000003">
    <property type="protein sequence ID" value="MVT08636.1"/>
    <property type="molecule type" value="Genomic_DNA"/>
</dbReference>
<proteinExistence type="predicted"/>
<keyword evidence="1" id="KW-0472">Membrane</keyword>
<dbReference type="RefSeq" id="WP_157306050.1">
    <property type="nucleotide sequence ID" value="NZ_WRXN01000003.1"/>
</dbReference>
<feature type="transmembrane region" description="Helical" evidence="1">
    <location>
        <begin position="6"/>
        <end position="27"/>
    </location>
</feature>
<feature type="transmembrane region" description="Helical" evidence="1">
    <location>
        <begin position="138"/>
        <end position="158"/>
    </location>
</feature>
<evidence type="ECO:0000256" key="1">
    <source>
        <dbReference type="SAM" id="Phobius"/>
    </source>
</evidence>
<name>A0A7K1U2X6_9BACT</name>
<protein>
    <submittedName>
        <fullName evidence="2">Uncharacterized protein</fullName>
    </submittedName>
</protein>
<gene>
    <name evidence="2" type="ORF">GO493_10220</name>
</gene>
<dbReference type="AlphaFoldDB" id="A0A7K1U2X6"/>
<sequence>MKHNLWFYNIMYFIQFVVASSFFHAIIKSRTAKLVIALMILPVLTLVLLDYFHLEGPYAYNSYATSAETLILMVYAVLFFWQLLRDEELVRKSVFINSLPDFWYNAGLFVYHCSYFLFTLANNFAQFSTKATQNASHVSLGITFVAGAIQLILFYIGLLKAKKIRP</sequence>